<evidence type="ECO:0000313" key="6">
    <source>
        <dbReference type="EMBL" id="GAC20795.1"/>
    </source>
</evidence>
<evidence type="ECO:0008006" key="8">
    <source>
        <dbReference type="Google" id="ProtNLM"/>
    </source>
</evidence>
<dbReference type="Pfam" id="PF01124">
    <property type="entry name" value="MAPEG"/>
    <property type="match status" value="1"/>
</dbReference>
<gene>
    <name evidence="6" type="ORF">GARC_3841</name>
</gene>
<keyword evidence="7" id="KW-1185">Reference proteome</keyword>
<reference evidence="6 7" key="1">
    <citation type="journal article" date="2017" name="Antonie Van Leeuwenhoek">
        <title>Rhizobium rhizosphaerae sp. nov., a novel species isolated from rice rhizosphere.</title>
        <authorList>
            <person name="Zhao J.J."/>
            <person name="Zhang J."/>
            <person name="Zhang R.J."/>
            <person name="Zhang C.W."/>
            <person name="Yin H.Q."/>
            <person name="Zhang X.X."/>
        </authorList>
    </citation>
    <scope>NUCLEOTIDE SEQUENCE [LARGE SCALE GENOMIC DNA]</scope>
    <source>
        <strain evidence="6 7">BSs20135</strain>
    </source>
</reference>
<accession>K6ZBL8</accession>
<feature type="transmembrane region" description="Helical" evidence="5">
    <location>
        <begin position="65"/>
        <end position="93"/>
    </location>
</feature>
<name>K6ZBL8_9ALTE</name>
<feature type="transmembrane region" description="Helical" evidence="5">
    <location>
        <begin position="6"/>
        <end position="25"/>
    </location>
</feature>
<dbReference type="Gene3D" id="1.20.120.550">
    <property type="entry name" value="Membrane associated eicosanoid/glutathione metabolism-like domain"/>
    <property type="match status" value="1"/>
</dbReference>
<dbReference type="InterPro" id="IPR001129">
    <property type="entry name" value="Membr-assoc_MAPEG"/>
</dbReference>
<keyword evidence="2 5" id="KW-0812">Transmembrane</keyword>
<dbReference type="STRING" id="493475.GARC_3841"/>
<dbReference type="GO" id="GO:0016020">
    <property type="term" value="C:membrane"/>
    <property type="evidence" value="ECO:0007669"/>
    <property type="project" value="UniProtKB-SubCell"/>
</dbReference>
<dbReference type="EMBL" id="BAEO01000055">
    <property type="protein sequence ID" value="GAC20795.1"/>
    <property type="molecule type" value="Genomic_DNA"/>
</dbReference>
<proteinExistence type="predicted"/>
<comment type="caution">
    <text evidence="6">The sequence shown here is derived from an EMBL/GenBank/DDBJ whole genome shotgun (WGS) entry which is preliminary data.</text>
</comment>
<evidence type="ECO:0000256" key="4">
    <source>
        <dbReference type="ARBA" id="ARBA00023136"/>
    </source>
</evidence>
<dbReference type="OrthoDB" id="343936at2"/>
<dbReference type="Proteomes" id="UP000006327">
    <property type="component" value="Unassembled WGS sequence"/>
</dbReference>
<comment type="subcellular location">
    <subcellularLocation>
        <location evidence="1">Membrane</location>
    </subcellularLocation>
</comment>
<dbReference type="AlphaFoldDB" id="K6ZBL8"/>
<keyword evidence="3 5" id="KW-1133">Transmembrane helix</keyword>
<dbReference type="SUPFAM" id="SSF161084">
    <property type="entry name" value="MAPEG domain-like"/>
    <property type="match status" value="1"/>
</dbReference>
<protein>
    <recommendedName>
        <fullName evidence="8">MAPEG family protein</fullName>
    </recommendedName>
</protein>
<evidence type="ECO:0000256" key="3">
    <source>
        <dbReference type="ARBA" id="ARBA00022989"/>
    </source>
</evidence>
<evidence type="ECO:0000256" key="2">
    <source>
        <dbReference type="ARBA" id="ARBA00022692"/>
    </source>
</evidence>
<feature type="transmembrane region" description="Helical" evidence="5">
    <location>
        <begin position="113"/>
        <end position="133"/>
    </location>
</feature>
<organism evidence="6 7">
    <name type="scientific">Paraglaciecola arctica BSs20135</name>
    <dbReference type="NCBI Taxonomy" id="493475"/>
    <lineage>
        <taxon>Bacteria</taxon>
        <taxon>Pseudomonadati</taxon>
        <taxon>Pseudomonadota</taxon>
        <taxon>Gammaproteobacteria</taxon>
        <taxon>Alteromonadales</taxon>
        <taxon>Alteromonadaceae</taxon>
        <taxon>Paraglaciecola</taxon>
    </lineage>
</organism>
<sequence>MNDTIIGLLGYITWILVLLVWIAVYRTLLVAKKEQAVNGFKADGSNSPPFGERLARAQGNCVESFAFIGGLMLLALATNSAVITNGLALLLLAARLAQSITHLISTNVLAVQVRFGFFLVQVGICFYWVFLLLSKFMGGN</sequence>
<evidence type="ECO:0000256" key="1">
    <source>
        <dbReference type="ARBA" id="ARBA00004370"/>
    </source>
</evidence>
<evidence type="ECO:0000313" key="7">
    <source>
        <dbReference type="Proteomes" id="UP000006327"/>
    </source>
</evidence>
<dbReference type="InterPro" id="IPR023352">
    <property type="entry name" value="MAPEG-like_dom_sf"/>
</dbReference>
<evidence type="ECO:0000256" key="5">
    <source>
        <dbReference type="SAM" id="Phobius"/>
    </source>
</evidence>
<dbReference type="RefSeq" id="WP_007623073.1">
    <property type="nucleotide sequence ID" value="NZ_BAEO01000055.1"/>
</dbReference>
<dbReference type="eggNOG" id="ENOG5032Y1Y">
    <property type="taxonomic scope" value="Bacteria"/>
</dbReference>
<keyword evidence="4 5" id="KW-0472">Membrane</keyword>